<dbReference type="GeneID" id="33059710"/>
<reference evidence="7 8" key="1">
    <citation type="submission" date="2016-03" db="EMBL/GenBank/DDBJ databases">
        <title>Genome sequencing of Psychrobacter alimentarius PAMC 27889.</title>
        <authorList>
            <person name="Lee J."/>
            <person name="Kim O.-S."/>
        </authorList>
    </citation>
    <scope>NUCLEOTIDE SEQUENCE [LARGE SCALE GENOMIC DNA]</scope>
    <source>
        <strain evidence="7 8">PAMC 27889</strain>
    </source>
</reference>
<comment type="catalytic activity">
    <reaction evidence="5">
        <text>(R)-lactate + a quinone = a quinol + pyruvate</text>
        <dbReference type="Rhea" id="RHEA:51468"/>
        <dbReference type="ChEBI" id="CHEBI:15361"/>
        <dbReference type="ChEBI" id="CHEBI:16004"/>
        <dbReference type="ChEBI" id="CHEBI:24646"/>
        <dbReference type="ChEBI" id="CHEBI:132124"/>
        <dbReference type="EC" id="1.1.5.12"/>
    </reaction>
</comment>
<comment type="function">
    <text evidence="5">Catalyzes the oxidation of D-lactate to pyruvate.</text>
</comment>
<protein>
    <recommendedName>
        <fullName evidence="5">D-lactate dehydrogenase</fullName>
        <ecNumber evidence="5">1.1.5.12</ecNumber>
    </recommendedName>
</protein>
<evidence type="ECO:0000256" key="5">
    <source>
        <dbReference type="PIRNR" id="PIRNR000101"/>
    </source>
</evidence>
<dbReference type="InterPro" id="IPR012256">
    <property type="entry name" value="D_lactate_DH"/>
</dbReference>
<evidence type="ECO:0000256" key="3">
    <source>
        <dbReference type="ARBA" id="ARBA00022827"/>
    </source>
</evidence>
<dbReference type="InterPro" id="IPR016167">
    <property type="entry name" value="FAD-bd_PCMH_sub1"/>
</dbReference>
<accession>A0ABM5ZZL0</accession>
<comment type="cofactor">
    <cofactor evidence="1 5">
        <name>FAD</name>
        <dbReference type="ChEBI" id="CHEBI:57692"/>
    </cofactor>
</comment>
<dbReference type="InterPro" id="IPR051264">
    <property type="entry name" value="FAD-oxidored/transferase_4"/>
</dbReference>
<dbReference type="PANTHER" id="PTHR43716:SF1">
    <property type="entry name" value="D-2-HYDROXYGLUTARATE DEHYDROGENASE, MITOCHONDRIAL"/>
    <property type="match status" value="1"/>
</dbReference>
<keyword evidence="5" id="KW-0874">Quinone</keyword>
<dbReference type="InterPro" id="IPR016173">
    <property type="entry name" value="D-lactate_DH_C-sub2"/>
</dbReference>
<name>A0ABM5ZZL0_9GAMM</name>
<proteinExistence type="predicted"/>
<dbReference type="Proteomes" id="UP000076104">
    <property type="component" value="Chromosome"/>
</dbReference>
<evidence type="ECO:0000256" key="4">
    <source>
        <dbReference type="ARBA" id="ARBA00023002"/>
    </source>
</evidence>
<evidence type="ECO:0000313" key="7">
    <source>
        <dbReference type="EMBL" id="AMT97571.1"/>
    </source>
</evidence>
<dbReference type="InterPro" id="IPR016166">
    <property type="entry name" value="FAD-bd_PCMH"/>
</dbReference>
<dbReference type="Gene3D" id="3.30.465.10">
    <property type="match status" value="1"/>
</dbReference>
<dbReference type="InterPro" id="IPR006094">
    <property type="entry name" value="Oxid_FAD_bind_N"/>
</dbReference>
<dbReference type="PIRSF" id="PIRSF000101">
    <property type="entry name" value="D-lactate_dh"/>
    <property type="match status" value="1"/>
</dbReference>
<dbReference type="InterPro" id="IPR036318">
    <property type="entry name" value="FAD-bd_PCMH-like_sf"/>
</dbReference>
<dbReference type="InterPro" id="IPR016172">
    <property type="entry name" value="D-lactate_DH_C-sub1"/>
</dbReference>
<dbReference type="InterPro" id="IPR016169">
    <property type="entry name" value="FAD-bd_PCMH_sub2"/>
</dbReference>
<keyword evidence="4 5" id="KW-0560">Oxidoreductase</keyword>
<dbReference type="PANTHER" id="PTHR43716">
    <property type="entry name" value="D-2-HYDROXYGLUTARATE DEHYDROGENASE, MITOCHONDRIAL"/>
    <property type="match status" value="1"/>
</dbReference>
<dbReference type="Pfam" id="PF09330">
    <property type="entry name" value="Lact-deh-memb"/>
    <property type="match status" value="1"/>
</dbReference>
<dbReference type="Pfam" id="PF01565">
    <property type="entry name" value="FAD_binding_4"/>
    <property type="match status" value="1"/>
</dbReference>
<dbReference type="RefSeq" id="WP_062845119.1">
    <property type="nucleotide sequence ID" value="NZ_CP014945.1"/>
</dbReference>
<dbReference type="Gene3D" id="3.30.1370.20">
    <property type="entry name" value="D-lactate dehydrogenase, cap domain, subdomain 2"/>
    <property type="match status" value="1"/>
</dbReference>
<dbReference type="Gene3D" id="3.30.70.610">
    <property type="entry name" value="D-lactate dehydrogenase, cap domain, subdomain 1"/>
    <property type="match status" value="2"/>
</dbReference>
<evidence type="ECO:0000256" key="1">
    <source>
        <dbReference type="ARBA" id="ARBA00001974"/>
    </source>
</evidence>
<dbReference type="NCBIfam" id="NF008387">
    <property type="entry name" value="PRK11183.1"/>
    <property type="match status" value="1"/>
</dbReference>
<evidence type="ECO:0000256" key="2">
    <source>
        <dbReference type="ARBA" id="ARBA00022630"/>
    </source>
</evidence>
<dbReference type="Gene3D" id="3.30.43.10">
    <property type="entry name" value="Uridine Diphospho-n-acetylenolpyruvylglucosamine Reductase, domain 2"/>
    <property type="match status" value="1"/>
</dbReference>
<gene>
    <name evidence="7" type="ORF">A3K91_1984</name>
</gene>
<keyword evidence="3 5" id="KW-0274">FAD</keyword>
<dbReference type="EMBL" id="CP014945">
    <property type="protein sequence ID" value="AMT97571.1"/>
    <property type="molecule type" value="Genomic_DNA"/>
</dbReference>
<feature type="domain" description="FAD-binding PCMH-type" evidence="6">
    <location>
        <begin position="37"/>
        <end position="237"/>
    </location>
</feature>
<organism evidence="7 8">
    <name type="scientific">Psychrobacter alimentarius</name>
    <dbReference type="NCBI Taxonomy" id="261164"/>
    <lineage>
        <taxon>Bacteria</taxon>
        <taxon>Pseudomonadati</taxon>
        <taxon>Pseudomonadota</taxon>
        <taxon>Gammaproteobacteria</taxon>
        <taxon>Moraxellales</taxon>
        <taxon>Moraxellaceae</taxon>
        <taxon>Psychrobacter</taxon>
    </lineage>
</organism>
<keyword evidence="2 5" id="KW-0285">Flavoprotein</keyword>
<dbReference type="SUPFAM" id="SSF55103">
    <property type="entry name" value="FAD-linked oxidases, C-terminal domain"/>
    <property type="match status" value="1"/>
</dbReference>
<keyword evidence="8" id="KW-1185">Reference proteome</keyword>
<dbReference type="InterPro" id="IPR016164">
    <property type="entry name" value="FAD-linked_Oxase-like_C"/>
</dbReference>
<sequence length="564" mass="64105">MTIQHQLINELSRTLGSDKVLYRANDKAHYLKGFRVGKGDAIGVVLPDTLLALWRTLEICVKHDVIVILQASNTGLTGGSTPDANDYDRDVIVISTRRLKGLQLLDSAQQVLAFPGTTLTELENALKPYKREPHSVIGSSCIGASVIGGICNNSGGSLIRRGPAYTEKSLFAQIDEYGSLQLVNHLGIALGETPEQVFQNLEQQNYVINQAEDWDGQIWAEQYAENLRDTTSPTPTRYNGNPAYLHESSGCSGKLAVFAVRLPTFEAGSNSTSYFISSNDEVELIQLRKYLLENLTVLPNQAEYIHHQAFELTQRYAKHMYKIIDIFGAEKIPTLFALKAKLDRFFKSVPLLPNNIFDRCIQLFNSLTPTWIEPRLQKFQKKYQHHLVIKIEQVQQDELQQLLTDFFKGDIEQFFQCTPKEEKNAFLIRFAIGGGLIYYCESEGIDPNERLVSFDVALRRNDQQWLIDLPEHLQQQVMMESCCGHFFCFVCHQDYLLNEDVDAHQFKNEVLAYLEQRGATYPAEHNVGHIYHASTEYQEHLKILDPTNSFNPGIGKTSKCKHWH</sequence>
<dbReference type="InterPro" id="IPR015409">
    <property type="entry name" value="Lactate_DH_C"/>
</dbReference>
<dbReference type="EC" id="1.1.5.12" evidence="5"/>
<evidence type="ECO:0000313" key="8">
    <source>
        <dbReference type="Proteomes" id="UP000076104"/>
    </source>
</evidence>
<dbReference type="SUPFAM" id="SSF56176">
    <property type="entry name" value="FAD-binding/transporter-associated domain-like"/>
    <property type="match status" value="1"/>
</dbReference>
<evidence type="ECO:0000259" key="6">
    <source>
        <dbReference type="PROSITE" id="PS51387"/>
    </source>
</evidence>
<dbReference type="PROSITE" id="PS51387">
    <property type="entry name" value="FAD_PCMH"/>
    <property type="match status" value="1"/>
</dbReference>